<protein>
    <submittedName>
        <fullName evidence="1">Immediate-early protein</fullName>
    </submittedName>
</protein>
<accession>A0A9E7PRS8</accession>
<name>A0A9E7PRS8_9VIRU</name>
<proteinExistence type="predicted"/>
<evidence type="ECO:0000313" key="2">
    <source>
        <dbReference type="Proteomes" id="UP001060024"/>
    </source>
</evidence>
<dbReference type="InterPro" id="IPR022600">
    <property type="entry name" value="Frog_virus-3_Orf82R"/>
</dbReference>
<reference evidence="1" key="1">
    <citation type="submission" date="2021-02" db="EMBL/GenBank/DDBJ databases">
        <authorList>
            <person name="Chen J."/>
            <person name="Hu H."/>
            <person name="Huang J."/>
            <person name="Yan X."/>
        </authorList>
    </citation>
    <scope>NUCLEOTIDE SEQUENCE</scope>
    <source>
        <strain evidence="1">GDOU</strain>
    </source>
</reference>
<dbReference type="EMBL" id="MW630113">
    <property type="protein sequence ID" value="UUY86209.1"/>
    <property type="molecule type" value="Genomic_DNA"/>
</dbReference>
<sequence>MALSVYLCDPVTGSPYQRSGNVWMVPYGKSFTVDLVNMTTKECQVSLALSPNHALGSFVCRPKTIFCIKRPAQFDASFHVQRPASWSAQPQKLTVTAYERKALMPSMVECDGMAEVVPGHSTGQQFAEADRKPLTFLYEKVFTIEGY</sequence>
<dbReference type="Proteomes" id="UP001060024">
    <property type="component" value="Segment"/>
</dbReference>
<organism evidence="1 2">
    <name type="scientific">Largemouth bass virus</name>
    <dbReference type="NCBI Taxonomy" id="176656"/>
    <lineage>
        <taxon>Viruses</taxon>
        <taxon>Varidnaviria</taxon>
        <taxon>Bamfordvirae</taxon>
        <taxon>Nucleocytoviricota</taxon>
        <taxon>Megaviricetes</taxon>
        <taxon>Pimascovirales</taxon>
        <taxon>Pimascovirales incertae sedis</taxon>
        <taxon>Iridoviridae</taxon>
        <taxon>Alphairidovirinae</taxon>
        <taxon>Ranavirus</taxon>
        <taxon>Ranavirus micropterus1</taxon>
        <taxon>Santee-Cooper ranavirus</taxon>
    </lineage>
</organism>
<evidence type="ECO:0000313" key="1">
    <source>
        <dbReference type="EMBL" id="UUY86209.1"/>
    </source>
</evidence>
<dbReference type="Pfam" id="PF11135">
    <property type="entry name" value="DUF2888"/>
    <property type="match status" value="1"/>
</dbReference>